<dbReference type="PROSITE" id="PS50850">
    <property type="entry name" value="MFS"/>
    <property type="match status" value="1"/>
</dbReference>
<reference evidence="6 7" key="1">
    <citation type="submission" date="2017-01" db="EMBL/GenBank/DDBJ databases">
        <authorList>
            <person name="Erauso G."/>
        </authorList>
    </citation>
    <scope>NUCLEOTIDE SEQUENCE [LARGE SCALE GENOMIC DNA]</scope>
    <source>
        <strain evidence="6">MESINF1</strain>
    </source>
</reference>
<feature type="transmembrane region" description="Helical" evidence="4">
    <location>
        <begin position="267"/>
        <end position="286"/>
    </location>
</feature>
<feature type="transmembrane region" description="Helical" evidence="4">
    <location>
        <begin position="46"/>
        <end position="63"/>
    </location>
</feature>
<feature type="transmembrane region" description="Helical" evidence="4">
    <location>
        <begin position="292"/>
        <end position="316"/>
    </location>
</feature>
<evidence type="ECO:0000313" key="7">
    <source>
        <dbReference type="Proteomes" id="UP000250796"/>
    </source>
</evidence>
<feature type="transmembrane region" description="Helical" evidence="4">
    <location>
        <begin position="156"/>
        <end position="177"/>
    </location>
</feature>
<proteinExistence type="predicted"/>
<feature type="transmembrane region" description="Helical" evidence="4">
    <location>
        <begin position="94"/>
        <end position="116"/>
    </location>
</feature>
<dbReference type="PANTHER" id="PTHR23520">
    <property type="entry name" value="TRANSPORTER, PUTATIVE (AFU_ORTHOLOGUE AFUA_3G04000)-RELATED"/>
    <property type="match status" value="1"/>
</dbReference>
<accession>A0A7Z7LGI7</accession>
<evidence type="ECO:0000313" key="6">
    <source>
        <dbReference type="EMBL" id="SSC13483.1"/>
    </source>
</evidence>
<feature type="transmembrane region" description="Helical" evidence="4">
    <location>
        <begin position="337"/>
        <end position="354"/>
    </location>
</feature>
<feature type="domain" description="Major facilitator superfamily (MFS) profile" evidence="5">
    <location>
        <begin position="4"/>
        <end position="383"/>
    </location>
</feature>
<feature type="transmembrane region" description="Helical" evidence="4">
    <location>
        <begin position="128"/>
        <end position="150"/>
    </location>
</feature>
<feature type="transmembrane region" description="Helical" evidence="4">
    <location>
        <begin position="5"/>
        <end position="26"/>
    </location>
</feature>
<gene>
    <name evidence="6" type="ORF">MESINF_2043</name>
</gene>
<dbReference type="PANTHER" id="PTHR23520:SF5">
    <property type="entry name" value="TRANSPORTER, PUTATIVE (AFU_ORTHOLOGUE AFUA_3G04000)-RELATED"/>
    <property type="match status" value="1"/>
</dbReference>
<sequence>MRKNVFLLLIYTFISTITISMYRVVFNLYLRELGFYNNTIGNITSAQLWGSAIIGLIASVIADRIGKRKILFFSAIVVPVVGIALAYIADPGVIILLSFIKGGFTVTVFTVVMAAMTGVTKTENRARIFGLNFGINMASGVVGNFVGGFFGDLFGLQSTLLISMLGHFVAIIPVIQLQVIDTKSRFKELFDFSSLEHDEKKVLTYYFASTALVGFGAGLFIHFGNLIFKDLFNMSATGIGIALSIAQFGTAAGSVMSHRLGRRFGPLRFNLAMQLLVVPLMLSLVVAREPILFTMLYALRFVFMNITNPIMTSIIYSYVPNSKLSTISGLNGFLNNTVRAIAAIVFGYIVGTYISGYGQLFLLSTVFYGINSFVIFLFYREFGTKNRVMELYEERNSRA</sequence>
<dbReference type="GO" id="GO:0022857">
    <property type="term" value="F:transmembrane transporter activity"/>
    <property type="evidence" value="ECO:0007669"/>
    <property type="project" value="InterPro"/>
</dbReference>
<feature type="transmembrane region" description="Helical" evidence="4">
    <location>
        <begin position="70"/>
        <end position="88"/>
    </location>
</feature>
<dbReference type="KEGG" id="minf:MESINF_2043"/>
<dbReference type="AlphaFoldDB" id="A0A7Z7LGI7"/>
<dbReference type="Pfam" id="PF07690">
    <property type="entry name" value="MFS_1"/>
    <property type="match status" value="1"/>
</dbReference>
<dbReference type="InterPro" id="IPR036259">
    <property type="entry name" value="MFS_trans_sf"/>
</dbReference>
<dbReference type="RefSeq" id="WP_169699631.1">
    <property type="nucleotide sequence ID" value="NZ_LS974202.1"/>
</dbReference>
<dbReference type="InterPro" id="IPR011701">
    <property type="entry name" value="MFS"/>
</dbReference>
<dbReference type="Gene3D" id="1.20.1250.20">
    <property type="entry name" value="MFS general substrate transporter like domains"/>
    <property type="match status" value="1"/>
</dbReference>
<organism evidence="6 7">
    <name type="scientific">Mesotoga infera</name>
    <dbReference type="NCBI Taxonomy" id="1236046"/>
    <lineage>
        <taxon>Bacteria</taxon>
        <taxon>Thermotogati</taxon>
        <taxon>Thermotogota</taxon>
        <taxon>Thermotogae</taxon>
        <taxon>Kosmotogales</taxon>
        <taxon>Kosmotogaceae</taxon>
        <taxon>Mesotoga</taxon>
    </lineage>
</organism>
<keyword evidence="7" id="KW-1185">Reference proteome</keyword>
<evidence type="ECO:0000256" key="1">
    <source>
        <dbReference type="ARBA" id="ARBA00022692"/>
    </source>
</evidence>
<name>A0A7Z7LGI7_9BACT</name>
<protein>
    <submittedName>
        <fullName evidence="6">Major facilitator superfamily MFS_1</fullName>
    </submittedName>
</protein>
<keyword evidence="1 4" id="KW-0812">Transmembrane</keyword>
<keyword evidence="2 4" id="KW-1133">Transmembrane helix</keyword>
<evidence type="ECO:0000259" key="5">
    <source>
        <dbReference type="PROSITE" id="PS50850"/>
    </source>
</evidence>
<evidence type="ECO:0000256" key="4">
    <source>
        <dbReference type="SAM" id="Phobius"/>
    </source>
</evidence>
<evidence type="ECO:0000256" key="2">
    <source>
        <dbReference type="ARBA" id="ARBA00022989"/>
    </source>
</evidence>
<feature type="transmembrane region" description="Helical" evidence="4">
    <location>
        <begin position="234"/>
        <end position="255"/>
    </location>
</feature>
<feature type="transmembrane region" description="Helical" evidence="4">
    <location>
        <begin position="203"/>
        <end position="228"/>
    </location>
</feature>
<dbReference type="SUPFAM" id="SSF103473">
    <property type="entry name" value="MFS general substrate transporter"/>
    <property type="match status" value="1"/>
</dbReference>
<dbReference type="EMBL" id="LS974202">
    <property type="protein sequence ID" value="SSC13483.1"/>
    <property type="molecule type" value="Genomic_DNA"/>
</dbReference>
<dbReference type="Proteomes" id="UP000250796">
    <property type="component" value="Chromosome MESINF"/>
</dbReference>
<feature type="transmembrane region" description="Helical" evidence="4">
    <location>
        <begin position="360"/>
        <end position="379"/>
    </location>
</feature>
<dbReference type="InterPro" id="IPR020846">
    <property type="entry name" value="MFS_dom"/>
</dbReference>
<evidence type="ECO:0000256" key="3">
    <source>
        <dbReference type="ARBA" id="ARBA00023136"/>
    </source>
</evidence>
<keyword evidence="3 4" id="KW-0472">Membrane</keyword>